<evidence type="ECO:0000313" key="4">
    <source>
        <dbReference type="Proteomes" id="UP000231919"/>
    </source>
</evidence>
<proteinExistence type="predicted"/>
<keyword evidence="1" id="KW-0732">Signal</keyword>
<feature type="chain" id="PRO_5042210591" description="Lipoprotein" evidence="1">
    <location>
        <begin position="24"/>
        <end position="205"/>
    </location>
</feature>
<gene>
    <name evidence="3" type="ORF">CH378_01220</name>
    <name evidence="2" type="ORF">EFP84_17575</name>
</gene>
<evidence type="ECO:0000313" key="5">
    <source>
        <dbReference type="Proteomes" id="UP000276407"/>
    </source>
</evidence>
<dbReference type="EMBL" id="NPDP01000001">
    <property type="protein sequence ID" value="PJZ31859.1"/>
    <property type="molecule type" value="Genomic_DNA"/>
</dbReference>
<dbReference type="EMBL" id="CP033614">
    <property type="protein sequence ID" value="AYV57139.1"/>
    <property type="molecule type" value="Genomic_DNA"/>
</dbReference>
<protein>
    <recommendedName>
        <fullName evidence="6">Lipoprotein</fullName>
    </recommendedName>
</protein>
<reference evidence="3 4" key="1">
    <citation type="submission" date="2017-07" db="EMBL/GenBank/DDBJ databases">
        <title>Leptospira spp. isolated from tropical soils.</title>
        <authorList>
            <person name="Thibeaux R."/>
            <person name="Iraola G."/>
            <person name="Ferres I."/>
            <person name="Bierque E."/>
            <person name="Girault D."/>
            <person name="Soupe-Gilbert M.-E."/>
            <person name="Picardeau M."/>
            <person name="Goarant C."/>
        </authorList>
    </citation>
    <scope>NUCLEOTIDE SEQUENCE [LARGE SCALE GENOMIC DNA]</scope>
    <source>
        <strain evidence="3 4">JW2-C-B1</strain>
    </source>
</reference>
<dbReference type="Proteomes" id="UP000276407">
    <property type="component" value="Chromosome 1"/>
</dbReference>
<sequence length="205" mass="22784">MNTTNVRKLLFALVIGSFMNCIAYTSDLLQKPNPVDPATVTSKPKVFLKTSFKVVSNGNNMPVNVAFQNNWTNAIVGKAKNIGLFSEITNNEFATDYVLDIALEDNGEANQALAILTGLTLYLFPSTASDHFKITMTVYDGNGTKIGTVLKEEKVVLWQQILLIFGMPFYYFPSTVRETQDALITSTFAEAYHQGYFSKAKPKKK</sequence>
<organism evidence="2 5">
    <name type="scientific">Leptospira kmetyi</name>
    <dbReference type="NCBI Taxonomy" id="408139"/>
    <lineage>
        <taxon>Bacteria</taxon>
        <taxon>Pseudomonadati</taxon>
        <taxon>Spirochaetota</taxon>
        <taxon>Spirochaetia</taxon>
        <taxon>Leptospirales</taxon>
        <taxon>Leptospiraceae</taxon>
        <taxon>Leptospira</taxon>
    </lineage>
</organism>
<evidence type="ECO:0000256" key="1">
    <source>
        <dbReference type="SAM" id="SignalP"/>
    </source>
</evidence>
<dbReference type="AlphaFoldDB" id="A0AAD0USH1"/>
<reference evidence="2 5" key="2">
    <citation type="submission" date="2018-11" db="EMBL/GenBank/DDBJ databases">
        <title>Complete genome sequence of Leptospira kmetyi isolate LS 001/16 from soil sample associated with a leptospirosis patient in Kelantan.</title>
        <authorList>
            <person name="Muhammad Yusoff F."/>
            <person name="Muhammad Yusoff S."/>
            <person name="Ahmad M.N."/>
            <person name="Yusof N.Y."/>
            <person name="Aziah I."/>
        </authorList>
    </citation>
    <scope>NUCLEOTIDE SEQUENCE [LARGE SCALE GENOMIC DNA]</scope>
    <source>
        <strain evidence="2 5">LS 001/16</strain>
    </source>
</reference>
<name>A0AAD0USH1_9LEPT</name>
<dbReference type="KEGG" id="lkm:EFP84_17575"/>
<feature type="signal peptide" evidence="1">
    <location>
        <begin position="1"/>
        <end position="23"/>
    </location>
</feature>
<accession>A0AAD0USH1</accession>
<dbReference type="RefSeq" id="WP_010575292.1">
    <property type="nucleotide sequence ID" value="NZ_CP033614.1"/>
</dbReference>
<evidence type="ECO:0008006" key="6">
    <source>
        <dbReference type="Google" id="ProtNLM"/>
    </source>
</evidence>
<keyword evidence="4" id="KW-1185">Reference proteome</keyword>
<evidence type="ECO:0000313" key="2">
    <source>
        <dbReference type="EMBL" id="AYV57139.1"/>
    </source>
</evidence>
<dbReference type="Proteomes" id="UP000231919">
    <property type="component" value="Unassembled WGS sequence"/>
</dbReference>
<evidence type="ECO:0000313" key="3">
    <source>
        <dbReference type="EMBL" id="PJZ31859.1"/>
    </source>
</evidence>